<dbReference type="Pfam" id="PF02706">
    <property type="entry name" value="Wzz"/>
    <property type="match status" value="1"/>
</dbReference>
<evidence type="ECO:0000256" key="4">
    <source>
        <dbReference type="ARBA" id="ARBA00022989"/>
    </source>
</evidence>
<reference evidence="9 10" key="1">
    <citation type="submission" date="2018-11" db="EMBL/GenBank/DDBJ databases">
        <authorList>
            <person name="Ye M.-Q."/>
            <person name="Du Z.-J."/>
        </authorList>
    </citation>
    <scope>NUCLEOTIDE SEQUENCE [LARGE SCALE GENOMIC DNA]</scope>
    <source>
        <strain evidence="9 10">U0105</strain>
    </source>
</reference>
<dbReference type="RefSeq" id="WP_124028370.1">
    <property type="nucleotide sequence ID" value="NZ_JBHRSN010000007.1"/>
</dbReference>
<evidence type="ECO:0000259" key="8">
    <source>
        <dbReference type="Pfam" id="PF02706"/>
    </source>
</evidence>
<feature type="transmembrane region" description="Helical" evidence="7">
    <location>
        <begin position="491"/>
        <end position="511"/>
    </location>
</feature>
<feature type="domain" description="Polysaccharide chain length determinant N-terminal" evidence="8">
    <location>
        <begin position="13"/>
        <end position="97"/>
    </location>
</feature>
<dbReference type="AlphaFoldDB" id="A0A3N5Y5Z1"/>
<dbReference type="SUPFAM" id="SSF57997">
    <property type="entry name" value="Tropomyosin"/>
    <property type="match status" value="1"/>
</dbReference>
<evidence type="ECO:0000256" key="5">
    <source>
        <dbReference type="ARBA" id="ARBA00023136"/>
    </source>
</evidence>
<keyword evidence="5 7" id="KW-0472">Membrane</keyword>
<dbReference type="InterPro" id="IPR050445">
    <property type="entry name" value="Bact_polysacc_biosynth/exp"/>
</dbReference>
<evidence type="ECO:0000313" key="9">
    <source>
        <dbReference type="EMBL" id="RPJ65739.1"/>
    </source>
</evidence>
<evidence type="ECO:0000313" key="10">
    <source>
        <dbReference type="Proteomes" id="UP000275281"/>
    </source>
</evidence>
<dbReference type="PANTHER" id="PTHR32309">
    <property type="entry name" value="TYROSINE-PROTEIN KINASE"/>
    <property type="match status" value="1"/>
</dbReference>
<protein>
    <submittedName>
        <fullName evidence="9">Chain-length determining protein</fullName>
    </submittedName>
</protein>
<keyword evidence="10" id="KW-1185">Reference proteome</keyword>
<evidence type="ECO:0000256" key="7">
    <source>
        <dbReference type="SAM" id="Phobius"/>
    </source>
</evidence>
<dbReference type="PANTHER" id="PTHR32309:SF13">
    <property type="entry name" value="FERRIC ENTEROBACTIN TRANSPORT PROTEIN FEPE"/>
    <property type="match status" value="1"/>
</dbReference>
<dbReference type="NCBIfam" id="TIGR03007">
    <property type="entry name" value="pepcterm_ChnLen"/>
    <property type="match status" value="1"/>
</dbReference>
<evidence type="ECO:0000256" key="1">
    <source>
        <dbReference type="ARBA" id="ARBA00004651"/>
    </source>
</evidence>
<evidence type="ECO:0000256" key="3">
    <source>
        <dbReference type="ARBA" id="ARBA00022692"/>
    </source>
</evidence>
<dbReference type="OrthoDB" id="9795292at2"/>
<keyword evidence="3 7" id="KW-0812">Transmembrane</keyword>
<dbReference type="EMBL" id="RPOK01000004">
    <property type="protein sequence ID" value="RPJ65739.1"/>
    <property type="molecule type" value="Genomic_DNA"/>
</dbReference>
<dbReference type="InterPro" id="IPR003856">
    <property type="entry name" value="LPS_length_determ_N"/>
</dbReference>
<organism evidence="9 10">
    <name type="scientific">Alteromonas sediminis</name>
    <dbReference type="NCBI Taxonomy" id="2259342"/>
    <lineage>
        <taxon>Bacteria</taxon>
        <taxon>Pseudomonadati</taxon>
        <taxon>Pseudomonadota</taxon>
        <taxon>Gammaproteobacteria</taxon>
        <taxon>Alteromonadales</taxon>
        <taxon>Alteromonadaceae</taxon>
        <taxon>Alteromonas/Salinimonas group</taxon>
        <taxon>Alteromonas</taxon>
    </lineage>
</organism>
<dbReference type="InterPro" id="IPR014345">
    <property type="entry name" value="XrtA_polysacc_chain"/>
</dbReference>
<keyword evidence="6" id="KW-0175">Coiled coil</keyword>
<proteinExistence type="predicted"/>
<dbReference type="GO" id="GO:0005886">
    <property type="term" value="C:plasma membrane"/>
    <property type="evidence" value="ECO:0007669"/>
    <property type="project" value="UniProtKB-SubCell"/>
</dbReference>
<evidence type="ECO:0000256" key="2">
    <source>
        <dbReference type="ARBA" id="ARBA00022475"/>
    </source>
</evidence>
<sequence>MQDLQQTINMVLDYIRGIWIKKRYVMICSWLICPVGFFYVANLPDTYDSKAVVFVDTRSVLQPLLQGLTIQDNPQAEIQMMARTLLSRDNVEKIARDADLDITTTTEAAFEDLVTGLQDSIRLRGTGRSNIYTISYRHQQPIVSQRVVQETLNLFVEGALGNNRRGTDTADRFINEQIAEYENQLREAELRRSDFKRQYSDILPREGTFYSSLSALKQQLEQTQLEIKQTQQTIQSINAQLTRASSSDGLGVTNEDSFVLKTRYDERILALEERIDGLKLRFTERHPDVVEAQNLLDSLNTARQKEIDAFLSSASEDGTSAPLNELNRQLKLEISLLEGQVASLRVKEGSLINKINDLEAKIDLIPQIEAEETDLNRDYDVIKGKYEQLLSRRASADLSRRADSSSDELQFRIIEPPLIPNKPSGPKRLIMYTSVLLLGFGAGIALAFLISQLKPILVRGSQLSSITDYPIWGVVTHLDKANIKKKAKLRILAFIVSSGGVVSIYAVLVAAELMNINLLQRFVL</sequence>
<name>A0A3N5Y5Z1_9ALTE</name>
<dbReference type="Proteomes" id="UP000275281">
    <property type="component" value="Unassembled WGS sequence"/>
</dbReference>
<feature type="coiled-coil region" evidence="6">
    <location>
        <begin position="171"/>
        <end position="281"/>
    </location>
</feature>
<dbReference type="GO" id="GO:0004713">
    <property type="term" value="F:protein tyrosine kinase activity"/>
    <property type="evidence" value="ECO:0007669"/>
    <property type="project" value="TreeGrafter"/>
</dbReference>
<feature type="transmembrane region" description="Helical" evidence="7">
    <location>
        <begin position="429"/>
        <end position="450"/>
    </location>
</feature>
<comment type="subcellular location">
    <subcellularLocation>
        <location evidence="1">Cell membrane</location>
        <topology evidence="1">Multi-pass membrane protein</topology>
    </subcellularLocation>
</comment>
<feature type="transmembrane region" description="Helical" evidence="7">
    <location>
        <begin position="24"/>
        <end position="41"/>
    </location>
</feature>
<accession>A0A3N5Y5Z1</accession>
<keyword evidence="2" id="KW-1003">Cell membrane</keyword>
<evidence type="ECO:0000256" key="6">
    <source>
        <dbReference type="SAM" id="Coils"/>
    </source>
</evidence>
<gene>
    <name evidence="9" type="ORF">DRW07_13055</name>
</gene>
<keyword evidence="4 7" id="KW-1133">Transmembrane helix</keyword>
<comment type="caution">
    <text evidence="9">The sequence shown here is derived from an EMBL/GenBank/DDBJ whole genome shotgun (WGS) entry which is preliminary data.</text>
</comment>